<evidence type="ECO:0000256" key="1">
    <source>
        <dbReference type="SAM" id="Phobius"/>
    </source>
</evidence>
<feature type="transmembrane region" description="Helical" evidence="1">
    <location>
        <begin position="143"/>
        <end position="162"/>
    </location>
</feature>
<evidence type="ECO:0008006" key="4">
    <source>
        <dbReference type="Google" id="ProtNLM"/>
    </source>
</evidence>
<keyword evidence="1" id="KW-0812">Transmembrane</keyword>
<comment type="caution">
    <text evidence="2">The sequence shown here is derived from an EMBL/GenBank/DDBJ whole genome shotgun (WGS) entry which is preliminary data.</text>
</comment>
<reference evidence="2 3" key="1">
    <citation type="submission" date="2021-06" db="EMBL/GenBank/DDBJ databases">
        <authorList>
            <person name="Palmer J.M."/>
        </authorList>
    </citation>
    <scope>NUCLEOTIDE SEQUENCE [LARGE SCALE GENOMIC DNA]</scope>
    <source>
        <strain evidence="2 3">XC_2019</strain>
        <tissue evidence="2">Muscle</tissue>
    </source>
</reference>
<name>A0ABV0S453_9TELE</name>
<keyword evidence="1" id="KW-1133">Transmembrane helix</keyword>
<dbReference type="PANTHER" id="PTHR10644">
    <property type="entry name" value="DNA REPAIR/RNA PROCESSING CPSF FAMILY"/>
    <property type="match status" value="1"/>
</dbReference>
<dbReference type="EMBL" id="JAHRIN010068226">
    <property type="protein sequence ID" value="MEQ2215357.1"/>
    <property type="molecule type" value="Genomic_DNA"/>
</dbReference>
<organism evidence="2 3">
    <name type="scientific">Xenoophorus captivus</name>
    <dbReference type="NCBI Taxonomy" id="1517983"/>
    <lineage>
        <taxon>Eukaryota</taxon>
        <taxon>Metazoa</taxon>
        <taxon>Chordata</taxon>
        <taxon>Craniata</taxon>
        <taxon>Vertebrata</taxon>
        <taxon>Euteleostomi</taxon>
        <taxon>Actinopterygii</taxon>
        <taxon>Neopterygii</taxon>
        <taxon>Teleostei</taxon>
        <taxon>Neoteleostei</taxon>
        <taxon>Acanthomorphata</taxon>
        <taxon>Ovalentaria</taxon>
        <taxon>Atherinomorphae</taxon>
        <taxon>Cyprinodontiformes</taxon>
        <taxon>Goodeidae</taxon>
        <taxon>Xenoophorus</taxon>
    </lineage>
</organism>
<feature type="transmembrane region" description="Helical" evidence="1">
    <location>
        <begin position="108"/>
        <end position="131"/>
    </location>
</feature>
<dbReference type="InterPro" id="IPR015943">
    <property type="entry name" value="WD40/YVTN_repeat-like_dom_sf"/>
</dbReference>
<dbReference type="Proteomes" id="UP001434883">
    <property type="component" value="Unassembled WGS sequence"/>
</dbReference>
<accession>A0ABV0S453</accession>
<evidence type="ECO:0000313" key="2">
    <source>
        <dbReference type="EMBL" id="MEQ2215357.1"/>
    </source>
</evidence>
<keyword evidence="3" id="KW-1185">Reference proteome</keyword>
<keyword evidence="1" id="KW-0472">Membrane</keyword>
<dbReference type="InterPro" id="IPR050358">
    <property type="entry name" value="RSE1/DDB1/CFT1"/>
</dbReference>
<protein>
    <recommendedName>
        <fullName evidence="4">Cleavage/polyadenylation specificity factor A subunit C-terminal domain-containing protein</fullName>
    </recommendedName>
</protein>
<evidence type="ECO:0000313" key="3">
    <source>
        <dbReference type="Proteomes" id="UP001434883"/>
    </source>
</evidence>
<gene>
    <name evidence="2" type="ORF">XENOCAPTIV_000117</name>
</gene>
<proteinExistence type="predicted"/>
<sequence>MIGVRLYDGLFKVIPLDRDNRELKAFNIRLEELQVIDVHFLYGCQAPTVCFIYQQSTIVCHNRVDPNGSRYLLGDMEGRLFMLLLEKEELMDGTVALKDLHVELLGEVLIYLFPAASLSRSVFTLFIHLTVLWHFSSLLLATHFDHLLSCLLIFLFCLLFSLPR</sequence>
<dbReference type="Gene3D" id="2.130.10.10">
    <property type="entry name" value="YVTN repeat-like/Quinoprotein amine dehydrogenase"/>
    <property type="match status" value="2"/>
</dbReference>